<feature type="transmembrane region" description="Helical" evidence="1">
    <location>
        <begin position="34"/>
        <end position="51"/>
    </location>
</feature>
<evidence type="ECO:0000256" key="1">
    <source>
        <dbReference type="SAM" id="Phobius"/>
    </source>
</evidence>
<keyword evidence="1" id="KW-1133">Transmembrane helix</keyword>
<proteinExistence type="predicted"/>
<name>A0ABW4ENP5_9RHOB</name>
<organism evidence="2 3">
    <name type="scientific">Lacimonas salitolerans</name>
    <dbReference type="NCBI Taxonomy" id="1323750"/>
    <lineage>
        <taxon>Bacteria</taxon>
        <taxon>Pseudomonadati</taxon>
        <taxon>Pseudomonadota</taxon>
        <taxon>Alphaproteobacteria</taxon>
        <taxon>Rhodobacterales</taxon>
        <taxon>Paracoccaceae</taxon>
        <taxon>Lacimonas</taxon>
    </lineage>
</organism>
<dbReference type="EMBL" id="JBHUDD010000158">
    <property type="protein sequence ID" value="MFD1511463.1"/>
    <property type="molecule type" value="Genomic_DNA"/>
</dbReference>
<keyword evidence="3" id="KW-1185">Reference proteome</keyword>
<evidence type="ECO:0008006" key="4">
    <source>
        <dbReference type="Google" id="ProtNLM"/>
    </source>
</evidence>
<keyword evidence="1" id="KW-0472">Membrane</keyword>
<evidence type="ECO:0000313" key="3">
    <source>
        <dbReference type="Proteomes" id="UP001597186"/>
    </source>
</evidence>
<gene>
    <name evidence="2" type="ORF">ACFTOW_18930</name>
</gene>
<accession>A0ABW4ENP5</accession>
<sequence length="75" mass="8159">MVFDSDLIFILGLIFGVLAIPSIVSAFSERRAPRVASLVLMAGGVMVVWAIQNKPGGYQIEDIPDVLVRVVARFI</sequence>
<comment type="caution">
    <text evidence="2">The sequence shown here is derived from an EMBL/GenBank/DDBJ whole genome shotgun (WGS) entry which is preliminary data.</text>
</comment>
<protein>
    <recommendedName>
        <fullName evidence="4">50S ribosomal protein L35</fullName>
    </recommendedName>
</protein>
<reference evidence="3" key="1">
    <citation type="journal article" date="2019" name="Int. J. Syst. Evol. Microbiol.">
        <title>The Global Catalogue of Microorganisms (GCM) 10K type strain sequencing project: providing services to taxonomists for standard genome sequencing and annotation.</title>
        <authorList>
            <consortium name="The Broad Institute Genomics Platform"/>
            <consortium name="The Broad Institute Genome Sequencing Center for Infectious Disease"/>
            <person name="Wu L."/>
            <person name="Ma J."/>
        </authorList>
    </citation>
    <scope>NUCLEOTIDE SEQUENCE [LARGE SCALE GENOMIC DNA]</scope>
    <source>
        <strain evidence="3">CGMCC 1.12477</strain>
    </source>
</reference>
<dbReference type="Proteomes" id="UP001597186">
    <property type="component" value="Unassembled WGS sequence"/>
</dbReference>
<evidence type="ECO:0000313" key="2">
    <source>
        <dbReference type="EMBL" id="MFD1511463.1"/>
    </source>
</evidence>
<keyword evidence="1" id="KW-0812">Transmembrane</keyword>
<feature type="transmembrane region" description="Helical" evidence="1">
    <location>
        <begin position="7"/>
        <end position="28"/>
    </location>
</feature>
<dbReference type="RefSeq" id="WP_379918682.1">
    <property type="nucleotide sequence ID" value="NZ_JBHUDD010000158.1"/>
</dbReference>